<dbReference type="InParanoid" id="M4B8W8"/>
<sequence>MATILHDLVEVYECDGNVAFLRDSHRFRFFIYSDSSLLVTVEKITRASQNAVAKLNQRALDTINSIVEEVDNEDECIGEGKDEDEELKEAINGSLVIPHDEVQDLIAVDSGEDFQQIKVVAYDGHAIVETMDSSQQSGHAVHFKLVLWEGREQGTWWSQTLQCSAHLSSQQSLSGQFVDIQGNGEAAQDFDLQFVSHRVEWVDKSLYPLTPGRYTLQGITIAENSFVYECVVELNLEDNGVVSGTSRELPFAQECSLGGRWTRSTVNYLLQYEMHRTQHTYVYYGTSSLSGVYGTWQNSMMPVLTTSVDTPTRQAECGILAFQLVDAVRVWSEAYHSDYPASFQECVKLLLLASYRGHFVPTHLIRSIVVYCGRVYLTISTTGVVHGVVYQNVQATNTNEDHKHKHNNNSCCPAVSANRSRQNPRLQVKPAGPPYGQVAAYVIGTAQIRWSEQEPVALETFEDQVSTKPAHYCCILDVTKGRPQQPQPHHIDRRHHALTCHLHVPVMADATAVGTWQRQRNSRWHQDQDHPLRPSAFCTHFESHVTVGDPLPLLSAVTTFQLEPVQCQQEATKMRRNNVNVRLASPSSVLMPLRPGKYEFKGFTTSVAMTRGPEMRHGRRSRDRRGATQMTTIAKDECLVTLYLQADGTVHGTSCEVAQPQVCQLKGRWKANRIAYVLEYRVREAVGHFRYSGAIVMKSRETLSGRWYNVDKGHADGYEGGRGKFELKLVRVGFMPIAVKREKIENSGDASPSEIFFQQERARFANYEVGSTRDLAIDLCDDDNTIQAFTSGEYELSGCAIDADGYEYAFGLKLQLCPDGKLLGHSTEHIFQQTSPVSGHWGPTQIVYDQQYVVKGEVGLYTYTANMSCNGVLVEGTWVNAETELALTSSEHGTFGLIVLHSTRRWSTSSHSRYPPRFRQGVLTTLLTSAKRDILPGAIWAHVFSFCSETWFTAPAKPAQAPSHVLTPCNMLTRKLNDEPPCKRCKHAA</sequence>
<dbReference type="eggNOG" id="ENOG502RMVZ">
    <property type="taxonomic scope" value="Eukaryota"/>
</dbReference>
<dbReference type="AlphaFoldDB" id="M4B8W8"/>
<dbReference type="EnsemblProtists" id="HpaT802725">
    <property type="protein sequence ID" value="HpaP802725"/>
    <property type="gene ID" value="HpaG802725"/>
</dbReference>
<dbReference type="EMBL" id="JH597989">
    <property type="status" value="NOT_ANNOTATED_CDS"/>
    <property type="molecule type" value="Genomic_DNA"/>
</dbReference>
<name>M4B8W8_HYAAE</name>
<organism evidence="2 3">
    <name type="scientific">Hyaloperonospora arabidopsidis (strain Emoy2)</name>
    <name type="common">Downy mildew agent</name>
    <name type="synonym">Peronospora arabidopsidis</name>
    <dbReference type="NCBI Taxonomy" id="559515"/>
    <lineage>
        <taxon>Eukaryota</taxon>
        <taxon>Sar</taxon>
        <taxon>Stramenopiles</taxon>
        <taxon>Oomycota</taxon>
        <taxon>Peronosporomycetes</taxon>
        <taxon>Peronosporales</taxon>
        <taxon>Peronosporaceae</taxon>
        <taxon>Hyaloperonospora</taxon>
    </lineage>
</organism>
<proteinExistence type="predicted"/>
<reference evidence="2" key="2">
    <citation type="submission" date="2015-06" db="UniProtKB">
        <authorList>
            <consortium name="EnsemblProtists"/>
        </authorList>
    </citation>
    <scope>IDENTIFICATION</scope>
    <source>
        <strain evidence="2">Emoy2</strain>
    </source>
</reference>
<dbReference type="Proteomes" id="UP000011713">
    <property type="component" value="Unassembled WGS sequence"/>
</dbReference>
<dbReference type="VEuPathDB" id="FungiDB:HpaG802725"/>
<feature type="region of interest" description="Disordered" evidence="1">
    <location>
        <begin position="400"/>
        <end position="430"/>
    </location>
</feature>
<evidence type="ECO:0000313" key="3">
    <source>
        <dbReference type="Proteomes" id="UP000011713"/>
    </source>
</evidence>
<evidence type="ECO:0000256" key="1">
    <source>
        <dbReference type="SAM" id="MobiDB-lite"/>
    </source>
</evidence>
<dbReference type="HOGENOM" id="CLU_304950_0_0_1"/>
<accession>M4B8W8</accession>
<reference evidence="3" key="1">
    <citation type="journal article" date="2010" name="Science">
        <title>Signatures of adaptation to obligate biotrophy in the Hyaloperonospora arabidopsidis genome.</title>
        <authorList>
            <person name="Baxter L."/>
            <person name="Tripathy S."/>
            <person name="Ishaque N."/>
            <person name="Boot N."/>
            <person name="Cabral A."/>
            <person name="Kemen E."/>
            <person name="Thines M."/>
            <person name="Ah-Fong A."/>
            <person name="Anderson R."/>
            <person name="Badejoko W."/>
            <person name="Bittner-Eddy P."/>
            <person name="Boore J.L."/>
            <person name="Chibucos M.C."/>
            <person name="Coates M."/>
            <person name="Dehal P."/>
            <person name="Delehaunty K."/>
            <person name="Dong S."/>
            <person name="Downton P."/>
            <person name="Dumas B."/>
            <person name="Fabro G."/>
            <person name="Fronick C."/>
            <person name="Fuerstenberg S.I."/>
            <person name="Fulton L."/>
            <person name="Gaulin E."/>
            <person name="Govers F."/>
            <person name="Hughes L."/>
            <person name="Humphray S."/>
            <person name="Jiang R.H."/>
            <person name="Judelson H."/>
            <person name="Kamoun S."/>
            <person name="Kyung K."/>
            <person name="Meijer H."/>
            <person name="Minx P."/>
            <person name="Morris P."/>
            <person name="Nelson J."/>
            <person name="Phuntumart V."/>
            <person name="Qutob D."/>
            <person name="Rehmany A."/>
            <person name="Rougon-Cardoso A."/>
            <person name="Ryden P."/>
            <person name="Torto-Alalibo T."/>
            <person name="Studholme D."/>
            <person name="Wang Y."/>
            <person name="Win J."/>
            <person name="Wood J."/>
            <person name="Clifton S.W."/>
            <person name="Rogers J."/>
            <person name="Van den Ackerveken G."/>
            <person name="Jones J.D."/>
            <person name="McDowell J.M."/>
            <person name="Beynon J."/>
            <person name="Tyler B.M."/>
        </authorList>
    </citation>
    <scope>NUCLEOTIDE SEQUENCE [LARGE SCALE GENOMIC DNA]</scope>
    <source>
        <strain evidence="3">Emoy2</strain>
    </source>
</reference>
<dbReference type="OMA" id="YELSGCA"/>
<keyword evidence="3" id="KW-1185">Reference proteome</keyword>
<protein>
    <submittedName>
        <fullName evidence="2">Uncharacterized protein</fullName>
    </submittedName>
</protein>
<evidence type="ECO:0000313" key="2">
    <source>
        <dbReference type="EnsemblProtists" id="HpaP802725"/>
    </source>
</evidence>